<dbReference type="AlphaFoldDB" id="A0AAD5N6H3"/>
<gene>
    <name evidence="3" type="primary">PIF1_2</name>
    <name evidence="3" type="ORF">KIN20_022808</name>
</gene>
<evidence type="ECO:0000313" key="3">
    <source>
        <dbReference type="EMBL" id="KAJ1363052.1"/>
    </source>
</evidence>
<keyword evidence="1" id="KW-0234">DNA repair</keyword>
<organism evidence="3 4">
    <name type="scientific">Parelaphostrongylus tenuis</name>
    <name type="common">Meningeal worm</name>
    <dbReference type="NCBI Taxonomy" id="148309"/>
    <lineage>
        <taxon>Eukaryota</taxon>
        <taxon>Metazoa</taxon>
        <taxon>Ecdysozoa</taxon>
        <taxon>Nematoda</taxon>
        <taxon>Chromadorea</taxon>
        <taxon>Rhabditida</taxon>
        <taxon>Rhabditina</taxon>
        <taxon>Rhabditomorpha</taxon>
        <taxon>Strongyloidea</taxon>
        <taxon>Metastrongylidae</taxon>
        <taxon>Parelaphostrongylus</taxon>
    </lineage>
</organism>
<keyword evidence="1" id="KW-0547">Nucleotide-binding</keyword>
<dbReference type="Gene3D" id="3.40.50.300">
    <property type="entry name" value="P-loop containing nucleotide triphosphate hydrolases"/>
    <property type="match status" value="1"/>
</dbReference>
<evidence type="ECO:0000256" key="1">
    <source>
        <dbReference type="RuleBase" id="RU363044"/>
    </source>
</evidence>
<protein>
    <recommendedName>
        <fullName evidence="1">ATP-dependent DNA helicase</fullName>
        <ecNumber evidence="1">5.6.2.3</ecNumber>
    </recommendedName>
</protein>
<dbReference type="GO" id="GO:0006281">
    <property type="term" value="P:DNA repair"/>
    <property type="evidence" value="ECO:0007669"/>
    <property type="project" value="UniProtKB-KW"/>
</dbReference>
<dbReference type="InterPro" id="IPR010285">
    <property type="entry name" value="DNA_helicase_pif1-like_DEAD"/>
</dbReference>
<dbReference type="GO" id="GO:0016787">
    <property type="term" value="F:hydrolase activity"/>
    <property type="evidence" value="ECO:0007669"/>
    <property type="project" value="UniProtKB-KW"/>
</dbReference>
<comment type="similarity">
    <text evidence="1">Belongs to the helicase family.</text>
</comment>
<dbReference type="EMBL" id="JAHQIW010004597">
    <property type="protein sequence ID" value="KAJ1363052.1"/>
    <property type="molecule type" value="Genomic_DNA"/>
</dbReference>
<comment type="cofactor">
    <cofactor evidence="1">
        <name>Mg(2+)</name>
        <dbReference type="ChEBI" id="CHEBI:18420"/>
    </cofactor>
</comment>
<keyword evidence="1" id="KW-0233">DNA recombination</keyword>
<feature type="domain" description="DNA helicase Pif1-like DEAD-box helicase" evidence="2">
    <location>
        <begin position="28"/>
        <end position="85"/>
    </location>
</feature>
<name>A0AAD5N6H3_PARTN</name>
<comment type="catalytic activity">
    <reaction evidence="1">
        <text>ATP + H2O = ADP + phosphate + H(+)</text>
        <dbReference type="Rhea" id="RHEA:13065"/>
        <dbReference type="ChEBI" id="CHEBI:15377"/>
        <dbReference type="ChEBI" id="CHEBI:15378"/>
        <dbReference type="ChEBI" id="CHEBI:30616"/>
        <dbReference type="ChEBI" id="CHEBI:43474"/>
        <dbReference type="ChEBI" id="CHEBI:456216"/>
        <dbReference type="EC" id="5.6.2.3"/>
    </reaction>
</comment>
<dbReference type="GO" id="GO:0000723">
    <property type="term" value="P:telomere maintenance"/>
    <property type="evidence" value="ECO:0007669"/>
    <property type="project" value="InterPro"/>
</dbReference>
<dbReference type="GO" id="GO:0043139">
    <property type="term" value="F:5'-3' DNA helicase activity"/>
    <property type="evidence" value="ECO:0007669"/>
    <property type="project" value="UniProtKB-EC"/>
</dbReference>
<sequence length="91" mass="10415">MLSEDQKKLKDCNHRTPPADIWRFISWDGVTLHSFAGIGVGQSSSEDCLKLALARKNVVKQWRLCTHLIIDEISMVDSAFFTRIEYCNNSK</sequence>
<dbReference type="GO" id="GO:0005524">
    <property type="term" value="F:ATP binding"/>
    <property type="evidence" value="ECO:0007669"/>
    <property type="project" value="UniProtKB-KW"/>
</dbReference>
<dbReference type="Pfam" id="PF05970">
    <property type="entry name" value="PIF1"/>
    <property type="match status" value="1"/>
</dbReference>
<accession>A0AAD5N6H3</accession>
<keyword evidence="1 3" id="KW-0347">Helicase</keyword>
<dbReference type="Proteomes" id="UP001196413">
    <property type="component" value="Unassembled WGS sequence"/>
</dbReference>
<dbReference type="GO" id="GO:0006310">
    <property type="term" value="P:DNA recombination"/>
    <property type="evidence" value="ECO:0007669"/>
    <property type="project" value="UniProtKB-KW"/>
</dbReference>
<proteinExistence type="inferred from homology"/>
<evidence type="ECO:0000259" key="2">
    <source>
        <dbReference type="Pfam" id="PF05970"/>
    </source>
</evidence>
<dbReference type="InterPro" id="IPR027417">
    <property type="entry name" value="P-loop_NTPase"/>
</dbReference>
<dbReference type="EC" id="5.6.2.3" evidence="1"/>
<evidence type="ECO:0000313" key="4">
    <source>
        <dbReference type="Proteomes" id="UP001196413"/>
    </source>
</evidence>
<keyword evidence="1" id="KW-0378">Hydrolase</keyword>
<keyword evidence="4" id="KW-1185">Reference proteome</keyword>
<reference evidence="3" key="1">
    <citation type="submission" date="2021-06" db="EMBL/GenBank/DDBJ databases">
        <title>Parelaphostrongylus tenuis whole genome reference sequence.</title>
        <authorList>
            <person name="Garwood T.J."/>
            <person name="Larsen P.A."/>
            <person name="Fountain-Jones N.M."/>
            <person name="Garbe J.R."/>
            <person name="Macchietto M.G."/>
            <person name="Kania S.A."/>
            <person name="Gerhold R.W."/>
            <person name="Richards J.E."/>
            <person name="Wolf T.M."/>
        </authorList>
    </citation>
    <scope>NUCLEOTIDE SEQUENCE</scope>
    <source>
        <strain evidence="3">MNPRO001-30</strain>
        <tissue evidence="3">Meninges</tissue>
    </source>
</reference>
<keyword evidence="1" id="KW-0227">DNA damage</keyword>
<comment type="caution">
    <text evidence="3">The sequence shown here is derived from an EMBL/GenBank/DDBJ whole genome shotgun (WGS) entry which is preliminary data.</text>
</comment>
<keyword evidence="1" id="KW-0067">ATP-binding</keyword>